<evidence type="ECO:0000313" key="3">
    <source>
        <dbReference type="EMBL" id="KXU14655.1"/>
    </source>
</evidence>
<dbReference type="InterPro" id="IPR001387">
    <property type="entry name" value="Cro/C1-type_HTH"/>
</dbReference>
<name>A0A139RJ16_9STRE</name>
<dbReference type="PATRIC" id="fig|68892.8.peg.378"/>
<dbReference type="AlphaFoldDB" id="A0A139RJ16"/>
<dbReference type="RefSeq" id="WP_000910340.1">
    <property type="nucleotide sequence ID" value="NZ_JASHFJ010000001.1"/>
</dbReference>
<dbReference type="SUPFAM" id="SSF47413">
    <property type="entry name" value="lambda repressor-like DNA-binding domains"/>
    <property type="match status" value="1"/>
</dbReference>
<dbReference type="Proteomes" id="UP000072578">
    <property type="component" value="Unassembled WGS sequence"/>
</dbReference>
<dbReference type="GO" id="GO:0003677">
    <property type="term" value="F:DNA binding"/>
    <property type="evidence" value="ECO:0007669"/>
    <property type="project" value="UniProtKB-KW"/>
</dbReference>
<dbReference type="PROSITE" id="PS50943">
    <property type="entry name" value="HTH_CROC1"/>
    <property type="match status" value="1"/>
</dbReference>
<dbReference type="CDD" id="cd00093">
    <property type="entry name" value="HTH_XRE"/>
    <property type="match status" value="1"/>
</dbReference>
<sequence>MLKDNIKKARLDAGLTQLEVAEKLGVAQAQYARWENGGRNPKDDTVEKLAEILNTSFEILKGRDDGLEEIVSLLREHELTEEDKNQIISLLQDFLINKSK</sequence>
<evidence type="ECO:0000313" key="4">
    <source>
        <dbReference type="Proteomes" id="UP000072578"/>
    </source>
</evidence>
<dbReference type="Pfam" id="PF01381">
    <property type="entry name" value="HTH_3"/>
    <property type="match status" value="1"/>
</dbReference>
<protein>
    <recommendedName>
        <fullName evidence="2">HTH cro/C1-type domain-containing protein</fullName>
    </recommendedName>
</protein>
<feature type="domain" description="HTH cro/C1-type" evidence="2">
    <location>
        <begin position="6"/>
        <end position="60"/>
    </location>
</feature>
<dbReference type="InterPro" id="IPR010982">
    <property type="entry name" value="Lambda_DNA-bd_dom_sf"/>
</dbReference>
<dbReference type="EMBL" id="LQZF01000036">
    <property type="protein sequence ID" value="KXU14655.1"/>
    <property type="molecule type" value="Genomic_DNA"/>
</dbReference>
<dbReference type="PANTHER" id="PTHR46558">
    <property type="entry name" value="TRACRIPTIONAL REGULATORY PROTEIN-RELATED-RELATED"/>
    <property type="match status" value="1"/>
</dbReference>
<accession>A0A139RJ16</accession>
<dbReference type="PANTHER" id="PTHR46558:SF11">
    <property type="entry name" value="HTH-TYPE TRANSCRIPTIONAL REGULATOR XRE"/>
    <property type="match status" value="1"/>
</dbReference>
<dbReference type="SMART" id="SM00530">
    <property type="entry name" value="HTH_XRE"/>
    <property type="match status" value="1"/>
</dbReference>
<comment type="caution">
    <text evidence="3">The sequence shown here is derived from an EMBL/GenBank/DDBJ whole genome shotgun (WGS) entry which is preliminary data.</text>
</comment>
<proteinExistence type="predicted"/>
<keyword evidence="1" id="KW-0238">DNA-binding</keyword>
<dbReference type="Gene3D" id="1.10.260.40">
    <property type="entry name" value="lambda repressor-like DNA-binding domains"/>
    <property type="match status" value="1"/>
</dbReference>
<evidence type="ECO:0000259" key="2">
    <source>
        <dbReference type="PROSITE" id="PS50943"/>
    </source>
</evidence>
<reference evidence="3 4" key="1">
    <citation type="submission" date="2016-01" db="EMBL/GenBank/DDBJ databases">
        <title>Highly variable Streptococcus oralis are common among viridans streptococci isolated from primates.</title>
        <authorList>
            <person name="Denapaite D."/>
            <person name="Rieger M."/>
            <person name="Koendgen S."/>
            <person name="Brueckner R."/>
            <person name="Ochigava I."/>
            <person name="Kappeler P."/>
            <person name="Maetz-Rensing K."/>
            <person name="Leendertz F."/>
            <person name="Hakenbeck R."/>
        </authorList>
    </citation>
    <scope>NUCLEOTIDE SEQUENCE [LARGE SCALE GENOMIC DNA]</scope>
    <source>
        <strain evidence="3 4">DD18</strain>
    </source>
</reference>
<organism evidence="3 4">
    <name type="scientific">Streptococcus infantis</name>
    <dbReference type="NCBI Taxonomy" id="68892"/>
    <lineage>
        <taxon>Bacteria</taxon>
        <taxon>Bacillati</taxon>
        <taxon>Bacillota</taxon>
        <taxon>Bacilli</taxon>
        <taxon>Lactobacillales</taxon>
        <taxon>Streptococcaceae</taxon>
        <taxon>Streptococcus</taxon>
    </lineage>
</organism>
<evidence type="ECO:0000256" key="1">
    <source>
        <dbReference type="ARBA" id="ARBA00023125"/>
    </source>
</evidence>
<gene>
    <name evidence="3" type="ORF">SINDD18_00337</name>
</gene>